<dbReference type="EMBL" id="POSM01000032">
    <property type="protein sequence ID" value="PNH99237.1"/>
    <property type="molecule type" value="Genomic_DNA"/>
</dbReference>
<organism evidence="1 2">
    <name type="scientific">Vibrio diazotrophicus</name>
    <dbReference type="NCBI Taxonomy" id="685"/>
    <lineage>
        <taxon>Bacteria</taxon>
        <taxon>Pseudomonadati</taxon>
        <taxon>Pseudomonadota</taxon>
        <taxon>Gammaproteobacteria</taxon>
        <taxon>Vibrionales</taxon>
        <taxon>Vibrionaceae</taxon>
        <taxon>Vibrio</taxon>
    </lineage>
</organism>
<gene>
    <name evidence="1" type="ORF">C1O25_17955</name>
</gene>
<proteinExistence type="predicted"/>
<dbReference type="InterPro" id="IPR053734">
    <property type="entry name" value="Phage_Head-Tail_Connect_sf"/>
</dbReference>
<reference evidence="1 2" key="1">
    <citation type="submission" date="2018-01" db="EMBL/GenBank/DDBJ databases">
        <title>Draft genome sequences of six Vibrio diazotrophicus strains isolated from deep-sea sediments of the Baltic Sea.</title>
        <authorList>
            <person name="Castillo D."/>
            <person name="Vandieken V."/>
            <person name="Chiang O."/>
            <person name="Middelboe M."/>
        </authorList>
    </citation>
    <scope>NUCLEOTIDE SEQUENCE [LARGE SCALE GENOMIC DNA]</scope>
    <source>
        <strain evidence="1 2">65.10M</strain>
    </source>
</reference>
<keyword evidence="2" id="KW-1185">Reference proteome</keyword>
<dbReference type="Pfam" id="PF05354">
    <property type="entry name" value="Phage_attach"/>
    <property type="match status" value="1"/>
</dbReference>
<sequence length="118" mass="12660">MSIWEDAVTDMDSALMAEFSVSVTLHLEAGDSEVSGIFDNPSALSQLPNGGDVLDTEPELYLNDADAVSIERYQFVTIGAVKWQIVKQPEPDGTGLTKLVLGTSNGQAAAKPSIRYRS</sequence>
<evidence type="ECO:0000313" key="1">
    <source>
        <dbReference type="EMBL" id="PNH99237.1"/>
    </source>
</evidence>
<protein>
    <submittedName>
        <fullName evidence="1">Uncharacterized protein</fullName>
    </submittedName>
</protein>
<dbReference type="RefSeq" id="WP_102969343.1">
    <property type="nucleotide sequence ID" value="NZ_POSM01000032.1"/>
</dbReference>
<accession>A0ABX4W650</accession>
<evidence type="ECO:0000313" key="2">
    <source>
        <dbReference type="Proteomes" id="UP000236547"/>
    </source>
</evidence>
<comment type="caution">
    <text evidence="1">The sequence shown here is derived from an EMBL/GenBank/DDBJ whole genome shotgun (WGS) entry which is preliminary data.</text>
</comment>
<dbReference type="InterPro" id="IPR008018">
    <property type="entry name" value="Phage_tail_attach_FII"/>
</dbReference>
<dbReference type="Gene3D" id="2.40.10.180">
    <property type="entry name" value="Phage tail proteins"/>
    <property type="match status" value="1"/>
</dbReference>
<dbReference type="Proteomes" id="UP000236547">
    <property type="component" value="Unassembled WGS sequence"/>
</dbReference>
<dbReference type="SUPFAM" id="SSF69279">
    <property type="entry name" value="Phage tail proteins"/>
    <property type="match status" value="1"/>
</dbReference>
<name>A0ABX4W650_VIBDI</name>